<proteinExistence type="predicted"/>
<protein>
    <submittedName>
        <fullName evidence="1">Uncharacterized protein</fullName>
    </submittedName>
</protein>
<comment type="caution">
    <text evidence="1">The sequence shown here is derived from an EMBL/GenBank/DDBJ whole genome shotgun (WGS) entry which is preliminary data.</text>
</comment>
<gene>
    <name evidence="1" type="ORF">F4562_001234</name>
</gene>
<evidence type="ECO:0000313" key="1">
    <source>
        <dbReference type="EMBL" id="MBB5818172.1"/>
    </source>
</evidence>
<dbReference type="EMBL" id="JACHMP010000001">
    <property type="protein sequence ID" value="MBB5818172.1"/>
    <property type="molecule type" value="Genomic_DNA"/>
</dbReference>
<dbReference type="Proteomes" id="UP000540685">
    <property type="component" value="Unassembled WGS sequence"/>
</dbReference>
<name>A0A7W9MEN5_9ACTN</name>
<organism evidence="1 2">
    <name type="scientific">Streptosporangium becharense</name>
    <dbReference type="NCBI Taxonomy" id="1816182"/>
    <lineage>
        <taxon>Bacteria</taxon>
        <taxon>Bacillati</taxon>
        <taxon>Actinomycetota</taxon>
        <taxon>Actinomycetes</taxon>
        <taxon>Streptosporangiales</taxon>
        <taxon>Streptosporangiaceae</taxon>
        <taxon>Streptosporangium</taxon>
    </lineage>
</organism>
<evidence type="ECO:0000313" key="2">
    <source>
        <dbReference type="Proteomes" id="UP000540685"/>
    </source>
</evidence>
<reference evidence="1 2" key="1">
    <citation type="submission" date="2020-08" db="EMBL/GenBank/DDBJ databases">
        <title>Sequencing the genomes of 1000 actinobacteria strains.</title>
        <authorList>
            <person name="Klenk H.-P."/>
        </authorList>
    </citation>
    <scope>NUCLEOTIDE SEQUENCE [LARGE SCALE GENOMIC DNA]</scope>
    <source>
        <strain evidence="1 2">DSM 46887</strain>
    </source>
</reference>
<sequence>MFGMGFALIVVIEMVRRPAAAGVRHVCPARFVGRESRRLM</sequence>
<accession>A0A7W9MEN5</accession>
<keyword evidence="2" id="KW-1185">Reference proteome</keyword>
<dbReference type="AlphaFoldDB" id="A0A7W9MEN5"/>